<evidence type="ECO:0000313" key="2">
    <source>
        <dbReference type="Proteomes" id="UP000799118"/>
    </source>
</evidence>
<reference evidence="1" key="1">
    <citation type="journal article" date="2019" name="Environ. Microbiol.">
        <title>Fungal ecological strategies reflected in gene transcription - a case study of two litter decomposers.</title>
        <authorList>
            <person name="Barbi F."/>
            <person name="Kohler A."/>
            <person name="Barry K."/>
            <person name="Baskaran P."/>
            <person name="Daum C."/>
            <person name="Fauchery L."/>
            <person name="Ihrmark K."/>
            <person name="Kuo A."/>
            <person name="LaButti K."/>
            <person name="Lipzen A."/>
            <person name="Morin E."/>
            <person name="Grigoriev I.V."/>
            <person name="Henrissat B."/>
            <person name="Lindahl B."/>
            <person name="Martin F."/>
        </authorList>
    </citation>
    <scope>NUCLEOTIDE SEQUENCE</scope>
    <source>
        <strain evidence="1">JB14</strain>
    </source>
</reference>
<accession>A0A6A4GWM5</accession>
<dbReference type="AlphaFoldDB" id="A0A6A4GWM5"/>
<name>A0A6A4GWM5_9AGAR</name>
<dbReference type="OrthoDB" id="3041043at2759"/>
<organism evidence="1 2">
    <name type="scientific">Gymnopus androsaceus JB14</name>
    <dbReference type="NCBI Taxonomy" id="1447944"/>
    <lineage>
        <taxon>Eukaryota</taxon>
        <taxon>Fungi</taxon>
        <taxon>Dikarya</taxon>
        <taxon>Basidiomycota</taxon>
        <taxon>Agaricomycotina</taxon>
        <taxon>Agaricomycetes</taxon>
        <taxon>Agaricomycetidae</taxon>
        <taxon>Agaricales</taxon>
        <taxon>Marasmiineae</taxon>
        <taxon>Omphalotaceae</taxon>
        <taxon>Gymnopus</taxon>
    </lineage>
</organism>
<evidence type="ECO:0000313" key="1">
    <source>
        <dbReference type="EMBL" id="KAE9389477.1"/>
    </source>
</evidence>
<sequence length="226" mass="25269">MVVVVLSRKPGPKHLLSLTVPGIDYSFVILKSHDLKGCNFAILSYLKAAAPDAFDNTISDDIVVQIHSVLFANTSIPGSNLTPQTDLDLNALWIIDLPQTWLSYPSIPRRTSIVMSFRIFCNEIFAGKNIVFFLANRCRDMFSDGLDNIVIAALSFVIDNNVCIGFVAFRKIKNNWYPSVRTTPWYVPTPGSSDSFFATWPLLDNELGSDHNVKETLRVSRQLAQV</sequence>
<keyword evidence="2" id="KW-1185">Reference proteome</keyword>
<protein>
    <submittedName>
        <fullName evidence="1">Uncharacterized protein</fullName>
    </submittedName>
</protein>
<dbReference type="EMBL" id="ML769695">
    <property type="protein sequence ID" value="KAE9389477.1"/>
    <property type="molecule type" value="Genomic_DNA"/>
</dbReference>
<gene>
    <name evidence="1" type="ORF">BT96DRAFT_1003195</name>
</gene>
<dbReference type="Proteomes" id="UP000799118">
    <property type="component" value="Unassembled WGS sequence"/>
</dbReference>
<proteinExistence type="predicted"/>